<protein>
    <submittedName>
        <fullName evidence="2">Uncharacterized protein</fullName>
    </submittedName>
</protein>
<feature type="transmembrane region" description="Helical" evidence="1">
    <location>
        <begin position="146"/>
        <end position="165"/>
    </location>
</feature>
<sequence>MKIKNHELRFPIILNLVLLTIMYTDFFIPSDNIVEEKFASFDASVKEAAYHPKYGGETEIRYYLECQSGKQYYLYNFPENDIVEIGHKIYITKTFLFSKVKYFQVSLDSEKRPLSLLYYGLFAYIISACAFVTLLSIFVVNKYLDFLLAFSTVFICIITLIYFTLYS</sequence>
<feature type="transmembrane region" description="Helical" evidence="1">
    <location>
        <begin position="116"/>
        <end position="139"/>
    </location>
</feature>
<organism evidence="2 3">
    <name type="scientific">Flavobacterium magnum</name>
    <dbReference type="NCBI Taxonomy" id="2162713"/>
    <lineage>
        <taxon>Bacteria</taxon>
        <taxon>Pseudomonadati</taxon>
        <taxon>Bacteroidota</taxon>
        <taxon>Flavobacteriia</taxon>
        <taxon>Flavobacteriales</taxon>
        <taxon>Flavobacteriaceae</taxon>
        <taxon>Flavobacterium</taxon>
    </lineage>
</organism>
<proteinExistence type="predicted"/>
<accession>A0A2S0RJT7</accession>
<feature type="transmembrane region" description="Helical" evidence="1">
    <location>
        <begin position="12"/>
        <end position="28"/>
    </location>
</feature>
<dbReference type="Proteomes" id="UP000244193">
    <property type="component" value="Chromosome"/>
</dbReference>
<dbReference type="OrthoDB" id="10012703at2"/>
<evidence type="ECO:0000256" key="1">
    <source>
        <dbReference type="SAM" id="Phobius"/>
    </source>
</evidence>
<evidence type="ECO:0000313" key="3">
    <source>
        <dbReference type="Proteomes" id="UP000244193"/>
    </source>
</evidence>
<dbReference type="EMBL" id="CP028811">
    <property type="protein sequence ID" value="AWA30982.1"/>
    <property type="molecule type" value="Genomic_DNA"/>
</dbReference>
<keyword evidence="1" id="KW-0812">Transmembrane</keyword>
<evidence type="ECO:0000313" key="2">
    <source>
        <dbReference type="EMBL" id="AWA30982.1"/>
    </source>
</evidence>
<gene>
    <name evidence="2" type="ORF">HYN48_13330</name>
</gene>
<keyword evidence="1" id="KW-0472">Membrane</keyword>
<keyword evidence="1" id="KW-1133">Transmembrane helix</keyword>
<dbReference type="RefSeq" id="WP_108372510.1">
    <property type="nucleotide sequence ID" value="NZ_CP028811.1"/>
</dbReference>
<dbReference type="AlphaFoldDB" id="A0A2S0RJT7"/>
<name>A0A2S0RJT7_9FLAO</name>
<keyword evidence="3" id="KW-1185">Reference proteome</keyword>
<reference evidence="2 3" key="1">
    <citation type="submission" date="2018-04" db="EMBL/GenBank/DDBJ databases">
        <title>Genome sequencing of Flavobacterium sp. HYN0048.</title>
        <authorList>
            <person name="Yi H."/>
            <person name="Baek C."/>
        </authorList>
    </citation>
    <scope>NUCLEOTIDE SEQUENCE [LARGE SCALE GENOMIC DNA]</scope>
    <source>
        <strain evidence="2 3">HYN0048</strain>
    </source>
</reference>
<dbReference type="KEGG" id="fmg:HYN48_13330"/>